<organism evidence="1 2">
    <name type="scientific">Actinocorallia libanotica</name>
    <dbReference type="NCBI Taxonomy" id="46162"/>
    <lineage>
        <taxon>Bacteria</taxon>
        <taxon>Bacillati</taxon>
        <taxon>Actinomycetota</taxon>
        <taxon>Actinomycetes</taxon>
        <taxon>Streptosporangiales</taxon>
        <taxon>Thermomonosporaceae</taxon>
        <taxon>Actinocorallia</taxon>
    </lineage>
</organism>
<keyword evidence="2" id="KW-1185">Reference proteome</keyword>
<evidence type="ECO:0000313" key="1">
    <source>
        <dbReference type="EMBL" id="GAA0960189.1"/>
    </source>
</evidence>
<reference evidence="1 2" key="1">
    <citation type="journal article" date="2019" name="Int. J. Syst. Evol. Microbiol.">
        <title>The Global Catalogue of Microorganisms (GCM) 10K type strain sequencing project: providing services to taxonomists for standard genome sequencing and annotation.</title>
        <authorList>
            <consortium name="The Broad Institute Genomics Platform"/>
            <consortium name="The Broad Institute Genome Sequencing Center for Infectious Disease"/>
            <person name="Wu L."/>
            <person name="Ma J."/>
        </authorList>
    </citation>
    <scope>NUCLEOTIDE SEQUENCE [LARGE SCALE GENOMIC DNA]</scope>
    <source>
        <strain evidence="1 2">JCM 10696</strain>
    </source>
</reference>
<dbReference type="Proteomes" id="UP001500665">
    <property type="component" value="Unassembled WGS sequence"/>
</dbReference>
<protein>
    <submittedName>
        <fullName evidence="1">Uncharacterized protein</fullName>
    </submittedName>
</protein>
<accession>A0ABN1RN16</accession>
<comment type="caution">
    <text evidence="1">The sequence shown here is derived from an EMBL/GenBank/DDBJ whole genome shotgun (WGS) entry which is preliminary data.</text>
</comment>
<proteinExistence type="predicted"/>
<dbReference type="EMBL" id="BAAAHH010000023">
    <property type="protein sequence ID" value="GAA0960189.1"/>
    <property type="molecule type" value="Genomic_DNA"/>
</dbReference>
<dbReference type="RefSeq" id="WP_344243486.1">
    <property type="nucleotide sequence ID" value="NZ_BAAAHH010000023.1"/>
</dbReference>
<gene>
    <name evidence="1" type="ORF">GCM10009550_51020</name>
</gene>
<name>A0ABN1RN16_9ACTN</name>
<evidence type="ECO:0000313" key="2">
    <source>
        <dbReference type="Proteomes" id="UP001500665"/>
    </source>
</evidence>
<sequence length="165" mass="18405">MTIILGDESRFAVEIGERHGGLRRVDLRAAGQWVTCDDDWVYVEQFRHSVQADCAWLDSGGGLPQPFPGLSPVAAHQRLLADDEGLGEPWWFLHWGPTTDNVSAYLFREGGRLTITLAFCRQEHLRLHPEHVGAVFVVEIDVEEFVEILRDTVDVLGEGSTPSAP</sequence>